<evidence type="ECO:0000256" key="1">
    <source>
        <dbReference type="ARBA" id="ARBA00010641"/>
    </source>
</evidence>
<dbReference type="Pfam" id="PF04542">
    <property type="entry name" value="Sigma70_r2"/>
    <property type="match status" value="1"/>
</dbReference>
<feature type="domain" description="RNA polymerase sigma-70 region 2" evidence="7">
    <location>
        <begin position="50"/>
        <end position="117"/>
    </location>
</feature>
<dbReference type="EMBL" id="CAEMXZ010000090">
    <property type="protein sequence ID" value="CAB4323978.1"/>
    <property type="molecule type" value="Genomic_DNA"/>
</dbReference>
<reference evidence="9" key="1">
    <citation type="submission" date="2020-05" db="EMBL/GenBank/DDBJ databases">
        <authorList>
            <person name="Chiriac C."/>
            <person name="Salcher M."/>
            <person name="Ghai R."/>
            <person name="Kavagutti S V."/>
        </authorList>
    </citation>
    <scope>NUCLEOTIDE SEQUENCE</scope>
</reference>
<accession>A0A6J5YJZ5</accession>
<dbReference type="GO" id="GO:0016987">
    <property type="term" value="F:sigma factor activity"/>
    <property type="evidence" value="ECO:0007669"/>
    <property type="project" value="UniProtKB-KW"/>
</dbReference>
<dbReference type="GO" id="GO:0006352">
    <property type="term" value="P:DNA-templated transcription initiation"/>
    <property type="evidence" value="ECO:0007669"/>
    <property type="project" value="InterPro"/>
</dbReference>
<dbReference type="SUPFAM" id="SSF88946">
    <property type="entry name" value="Sigma2 domain of RNA polymerase sigma factors"/>
    <property type="match status" value="1"/>
</dbReference>
<dbReference type="Gene3D" id="1.10.1740.10">
    <property type="match status" value="1"/>
</dbReference>
<evidence type="ECO:0000259" key="7">
    <source>
        <dbReference type="Pfam" id="PF04542"/>
    </source>
</evidence>
<dbReference type="InterPro" id="IPR007627">
    <property type="entry name" value="RNA_pol_sigma70_r2"/>
</dbReference>
<dbReference type="Pfam" id="PF08281">
    <property type="entry name" value="Sigma70_r4_2"/>
    <property type="match status" value="1"/>
</dbReference>
<dbReference type="AlphaFoldDB" id="A0A6J5YJZ5"/>
<dbReference type="InterPro" id="IPR013249">
    <property type="entry name" value="RNA_pol_sigma70_r4_t2"/>
</dbReference>
<evidence type="ECO:0000256" key="3">
    <source>
        <dbReference type="ARBA" id="ARBA00023082"/>
    </source>
</evidence>
<evidence type="ECO:0000259" key="8">
    <source>
        <dbReference type="Pfam" id="PF08281"/>
    </source>
</evidence>
<proteinExistence type="inferred from homology"/>
<dbReference type="PANTHER" id="PTHR43133">
    <property type="entry name" value="RNA POLYMERASE ECF-TYPE SIGMA FACTO"/>
    <property type="match status" value="1"/>
</dbReference>
<protein>
    <submittedName>
        <fullName evidence="9">Unannotated protein</fullName>
    </submittedName>
</protein>
<dbReference type="InterPro" id="IPR036388">
    <property type="entry name" value="WH-like_DNA-bd_sf"/>
</dbReference>
<dbReference type="CDD" id="cd06171">
    <property type="entry name" value="Sigma70_r4"/>
    <property type="match status" value="1"/>
</dbReference>
<evidence type="ECO:0000313" key="9">
    <source>
        <dbReference type="EMBL" id="CAB4323978.1"/>
    </source>
</evidence>
<dbReference type="SUPFAM" id="SSF88659">
    <property type="entry name" value="Sigma3 and sigma4 domains of RNA polymerase sigma factors"/>
    <property type="match status" value="1"/>
</dbReference>
<dbReference type="NCBIfam" id="TIGR02937">
    <property type="entry name" value="sigma70-ECF"/>
    <property type="match status" value="1"/>
</dbReference>
<dbReference type="Gene3D" id="1.10.10.10">
    <property type="entry name" value="Winged helix-like DNA-binding domain superfamily/Winged helix DNA-binding domain"/>
    <property type="match status" value="1"/>
</dbReference>
<keyword evidence="4" id="KW-0238">DNA-binding</keyword>
<dbReference type="InterPro" id="IPR013324">
    <property type="entry name" value="RNA_pol_sigma_r3/r4-like"/>
</dbReference>
<dbReference type="PANTHER" id="PTHR43133:SF52">
    <property type="entry name" value="ECF RNA POLYMERASE SIGMA FACTOR SIGL"/>
    <property type="match status" value="1"/>
</dbReference>
<evidence type="ECO:0000256" key="5">
    <source>
        <dbReference type="ARBA" id="ARBA00023163"/>
    </source>
</evidence>
<dbReference type="InterPro" id="IPR014284">
    <property type="entry name" value="RNA_pol_sigma-70_dom"/>
</dbReference>
<keyword evidence="3" id="KW-0731">Sigma factor</keyword>
<keyword evidence="5" id="KW-0804">Transcription</keyword>
<name>A0A6J5YJZ5_9ZZZZ</name>
<evidence type="ECO:0000256" key="6">
    <source>
        <dbReference type="SAM" id="MobiDB-lite"/>
    </source>
</evidence>
<organism evidence="9">
    <name type="scientific">freshwater metagenome</name>
    <dbReference type="NCBI Taxonomy" id="449393"/>
    <lineage>
        <taxon>unclassified sequences</taxon>
        <taxon>metagenomes</taxon>
        <taxon>ecological metagenomes</taxon>
    </lineage>
</organism>
<evidence type="ECO:0000256" key="4">
    <source>
        <dbReference type="ARBA" id="ARBA00023125"/>
    </source>
</evidence>
<gene>
    <name evidence="9" type="ORF">UFOPK1392_01741</name>
</gene>
<feature type="region of interest" description="Disordered" evidence="6">
    <location>
        <begin position="206"/>
        <end position="236"/>
    </location>
</feature>
<dbReference type="GO" id="GO:0003677">
    <property type="term" value="F:DNA binding"/>
    <property type="evidence" value="ECO:0007669"/>
    <property type="project" value="UniProtKB-KW"/>
</dbReference>
<dbReference type="InterPro" id="IPR013325">
    <property type="entry name" value="RNA_pol_sigma_r2"/>
</dbReference>
<dbReference type="InterPro" id="IPR039425">
    <property type="entry name" value="RNA_pol_sigma-70-like"/>
</dbReference>
<keyword evidence="2" id="KW-0805">Transcription regulation</keyword>
<evidence type="ECO:0000256" key="2">
    <source>
        <dbReference type="ARBA" id="ARBA00023015"/>
    </source>
</evidence>
<comment type="similarity">
    <text evidence="1">Belongs to the sigma-70 factor family. ECF subfamily.</text>
</comment>
<sequence>MGSPSGWVSEPSHAACSGRARIFRERLIVSGQVSDVSDPIDPAMRDAAVLYEEHVEDIHAYVARRVGRELAADVTAETFRIAIDQRHTFDPARGSARAWLFGIATNLIRRHWRTEERRLRAMARSVSHGDQSGDQTSESIDRVAERVDAGSDARAVLAAVAALESADRELLVLIVWEELRHDEVAQVLGIPIGTVRSRLHRIRRQLRKSMSEATPADGARARSRSHNVPTEETTHG</sequence>
<feature type="domain" description="RNA polymerase sigma factor 70 region 4 type 2" evidence="8">
    <location>
        <begin position="154"/>
        <end position="206"/>
    </location>
</feature>
<feature type="compositionally biased region" description="Polar residues" evidence="6">
    <location>
        <begin position="226"/>
        <end position="236"/>
    </location>
</feature>